<dbReference type="EMBL" id="QXFT01012905">
    <property type="protein sequence ID" value="KAE9258973.1"/>
    <property type="molecule type" value="Genomic_DNA"/>
</dbReference>
<organism evidence="1 2">
    <name type="scientific">Phytophthora rubi</name>
    <dbReference type="NCBI Taxonomy" id="129364"/>
    <lineage>
        <taxon>Eukaryota</taxon>
        <taxon>Sar</taxon>
        <taxon>Stramenopiles</taxon>
        <taxon>Oomycota</taxon>
        <taxon>Peronosporomycetes</taxon>
        <taxon>Peronosporales</taxon>
        <taxon>Peronosporaceae</taxon>
        <taxon>Phytophthora</taxon>
    </lineage>
</organism>
<gene>
    <name evidence="1" type="ORF">PR003_g34990</name>
</gene>
<name>A0A6A4ANX1_9STRA</name>
<accession>A0A6A4ANX1</accession>
<proteinExistence type="predicted"/>
<protein>
    <submittedName>
        <fullName evidence="1">Uncharacterized protein</fullName>
    </submittedName>
</protein>
<evidence type="ECO:0000313" key="2">
    <source>
        <dbReference type="Proteomes" id="UP000434957"/>
    </source>
</evidence>
<dbReference type="Proteomes" id="UP000434957">
    <property type="component" value="Unassembled WGS sequence"/>
</dbReference>
<comment type="caution">
    <text evidence="1">The sequence shown here is derived from an EMBL/GenBank/DDBJ whole genome shotgun (WGS) entry which is preliminary data.</text>
</comment>
<reference evidence="1 2" key="1">
    <citation type="submission" date="2018-08" db="EMBL/GenBank/DDBJ databases">
        <title>Genomic investigation of the strawberry pathogen Phytophthora fragariae indicates pathogenicity is determined by transcriptional variation in three key races.</title>
        <authorList>
            <person name="Adams T.M."/>
            <person name="Armitage A.D."/>
            <person name="Sobczyk M.K."/>
            <person name="Bates H.J."/>
            <person name="Dunwell J.M."/>
            <person name="Nellist C.F."/>
            <person name="Harrison R.J."/>
        </authorList>
    </citation>
    <scope>NUCLEOTIDE SEQUENCE [LARGE SCALE GENOMIC DNA]</scope>
    <source>
        <strain evidence="1 2">SCRP333</strain>
    </source>
</reference>
<dbReference type="AlphaFoldDB" id="A0A6A4ANX1"/>
<evidence type="ECO:0000313" key="1">
    <source>
        <dbReference type="EMBL" id="KAE9258973.1"/>
    </source>
</evidence>
<keyword evidence="2" id="KW-1185">Reference proteome</keyword>
<sequence length="109" mass="11540">MESTSTADLLASLELLDDVEGFDLFFSDVNSAVEPAYTTRDASLDQDSALMQQLELSGDLDSTLSKLIHTPSCSEEDTSNAAPSTVRAEIIAAPENSFSSAATCAFPTK</sequence>